<dbReference type="RefSeq" id="WP_154527644.1">
    <property type="nucleotide sequence ID" value="NZ_JAXDZJ010000072.1"/>
</dbReference>
<accession>A0A6L5Y8G3</accession>
<reference evidence="1 2" key="1">
    <citation type="submission" date="2019-08" db="EMBL/GenBank/DDBJ databases">
        <title>In-depth cultivation of the pig gut microbiome towards novel bacterial diversity and tailored functional studies.</title>
        <authorList>
            <person name="Wylensek D."/>
            <person name="Hitch T.C.A."/>
            <person name="Clavel T."/>
        </authorList>
    </citation>
    <scope>NUCLEOTIDE SEQUENCE [LARGE SCALE GENOMIC DNA]</scope>
    <source>
        <strain evidence="1 2">SM-530-WT-4B</strain>
    </source>
</reference>
<dbReference type="EMBL" id="VUNH01000001">
    <property type="protein sequence ID" value="MST54501.1"/>
    <property type="molecule type" value="Genomic_DNA"/>
</dbReference>
<comment type="caution">
    <text evidence="1">The sequence shown here is derived from an EMBL/GenBank/DDBJ whole genome shotgun (WGS) entry which is preliminary data.</text>
</comment>
<evidence type="ECO:0000313" key="2">
    <source>
        <dbReference type="Proteomes" id="UP000473699"/>
    </source>
</evidence>
<sequence>MKLDLRKKRFLVSIALLLCGVFALSPYLVSNPGRDLLKSVSRLDKSLAASVMRSVSLGQALVEKGREQAAASGHERAVAILTEKIGANVENLKKELLAMPPHSTQLSPGARTAYETLEAQLTDFIVSLAESGK</sequence>
<gene>
    <name evidence="1" type="ORF">FYJ74_00315</name>
</gene>
<organism evidence="1 2">
    <name type="scientific">Pyramidobacter porci</name>
    <dbReference type="NCBI Taxonomy" id="2605789"/>
    <lineage>
        <taxon>Bacteria</taxon>
        <taxon>Thermotogati</taxon>
        <taxon>Synergistota</taxon>
        <taxon>Synergistia</taxon>
        <taxon>Synergistales</taxon>
        <taxon>Dethiosulfovibrionaceae</taxon>
        <taxon>Pyramidobacter</taxon>
    </lineage>
</organism>
<name>A0A6L5Y8G3_9BACT</name>
<dbReference type="Proteomes" id="UP000473699">
    <property type="component" value="Unassembled WGS sequence"/>
</dbReference>
<evidence type="ECO:0000313" key="1">
    <source>
        <dbReference type="EMBL" id="MST54501.1"/>
    </source>
</evidence>
<proteinExistence type="predicted"/>
<dbReference type="AlphaFoldDB" id="A0A6L5Y8G3"/>
<keyword evidence="2" id="KW-1185">Reference proteome</keyword>
<protein>
    <submittedName>
        <fullName evidence="1">Uncharacterized protein</fullName>
    </submittedName>
</protein>